<reference evidence="1" key="2">
    <citation type="submission" date="2025-08" db="UniProtKB">
        <authorList>
            <consortium name="Ensembl"/>
        </authorList>
    </citation>
    <scope>IDENTIFICATION</scope>
</reference>
<dbReference type="Proteomes" id="UP000008225">
    <property type="component" value="Chromosome 9"/>
</dbReference>
<dbReference type="GeneTree" id="ENSGT00910000147840"/>
<keyword evidence="2" id="KW-1185">Reference proteome</keyword>
<dbReference type="OMA" id="WECPCCV"/>
<organism evidence="1 2">
    <name type="scientific">Callithrix jacchus</name>
    <name type="common">White-tufted-ear marmoset</name>
    <name type="synonym">Simia Jacchus</name>
    <dbReference type="NCBI Taxonomy" id="9483"/>
    <lineage>
        <taxon>Eukaryota</taxon>
        <taxon>Metazoa</taxon>
        <taxon>Chordata</taxon>
        <taxon>Craniata</taxon>
        <taxon>Vertebrata</taxon>
        <taxon>Euteleostomi</taxon>
        <taxon>Mammalia</taxon>
        <taxon>Eutheria</taxon>
        <taxon>Euarchontoglires</taxon>
        <taxon>Primates</taxon>
        <taxon>Haplorrhini</taxon>
        <taxon>Platyrrhini</taxon>
        <taxon>Cebidae</taxon>
        <taxon>Callitrichinae</taxon>
        <taxon>Callithrix</taxon>
        <taxon>Callithrix</taxon>
    </lineage>
</organism>
<reference evidence="1" key="3">
    <citation type="submission" date="2025-09" db="UniProtKB">
        <authorList>
            <consortium name="Ensembl"/>
        </authorList>
    </citation>
    <scope>IDENTIFICATION</scope>
</reference>
<dbReference type="Ensembl" id="ENSCJAT00000073982.2">
    <property type="protein sequence ID" value="ENSCJAP00000066420.1"/>
    <property type="gene ID" value="ENSCJAG00000038659.2"/>
</dbReference>
<proteinExistence type="predicted"/>
<dbReference type="Bgee" id="ENSCJAG00000038659">
    <property type="expression patterns" value="Expressed in ovary and 6 other cell types or tissues"/>
</dbReference>
<name>A0A2R8MXH0_CALJA</name>
<protein>
    <submittedName>
        <fullName evidence="1">Uncharacterized protein</fullName>
    </submittedName>
</protein>
<evidence type="ECO:0000313" key="1">
    <source>
        <dbReference type="Ensembl" id="ENSCJAP00000066420.1"/>
    </source>
</evidence>
<evidence type="ECO:0000313" key="2">
    <source>
        <dbReference type="Proteomes" id="UP000008225"/>
    </source>
</evidence>
<accession>A0A2R8MXH0</accession>
<dbReference type="AlphaFoldDB" id="A0A2R8MXH0"/>
<sequence length="78" mass="8828">MAWWECPCCVCMKPLLSQPHSHQNPACPPAAPPQQCYSHFPQRSNSAKPRQGPFMWTRDSLVIIYCQVSSFTMCQGEA</sequence>
<dbReference type="InParanoid" id="A0A2R8MXH0"/>
<reference evidence="1" key="1">
    <citation type="submission" date="2009-03" db="EMBL/GenBank/DDBJ databases">
        <authorList>
            <person name="Warren W."/>
            <person name="Ye L."/>
            <person name="Minx P."/>
            <person name="Worley K."/>
            <person name="Gibbs R."/>
            <person name="Wilson R.K."/>
        </authorList>
    </citation>
    <scope>NUCLEOTIDE SEQUENCE [LARGE SCALE GENOMIC DNA]</scope>
</reference>